<dbReference type="PANTHER" id="PTHR46795:SF3">
    <property type="entry name" value="ABC TRANSPORTER PERMEASE"/>
    <property type="match status" value="1"/>
</dbReference>
<evidence type="ECO:0000259" key="7">
    <source>
        <dbReference type="Pfam" id="PF02687"/>
    </source>
</evidence>
<accession>A0A0F4KZE3</accession>
<proteinExistence type="inferred from homology"/>
<dbReference type="InterPro" id="IPR052536">
    <property type="entry name" value="ABC-4_Integral_Memb_Prot"/>
</dbReference>
<evidence type="ECO:0000256" key="3">
    <source>
        <dbReference type="ARBA" id="ARBA00022692"/>
    </source>
</evidence>
<feature type="transmembrane region" description="Helical" evidence="6">
    <location>
        <begin position="196"/>
        <end position="216"/>
    </location>
</feature>
<keyword evidence="2 6" id="KW-1003">Cell membrane</keyword>
<feature type="transmembrane region" description="Helical" evidence="6">
    <location>
        <begin position="154"/>
        <end position="175"/>
    </location>
</feature>
<evidence type="ECO:0000256" key="2">
    <source>
        <dbReference type="ARBA" id="ARBA00022475"/>
    </source>
</evidence>
<dbReference type="InterPro" id="IPR003838">
    <property type="entry name" value="ABC3_permease_C"/>
</dbReference>
<comment type="caution">
    <text evidence="8">The sequence shown here is derived from an EMBL/GenBank/DDBJ whole genome shotgun (WGS) entry which is preliminary data.</text>
</comment>
<dbReference type="Proteomes" id="UP000033695">
    <property type="component" value="Unassembled WGS sequence"/>
</dbReference>
<feature type="transmembrane region" description="Helical" evidence="6">
    <location>
        <begin position="282"/>
        <end position="305"/>
    </location>
</feature>
<name>A0A0F4KZE3_9LACO</name>
<evidence type="ECO:0000256" key="6">
    <source>
        <dbReference type="PIRNR" id="PIRNR018968"/>
    </source>
</evidence>
<evidence type="ECO:0000256" key="5">
    <source>
        <dbReference type="ARBA" id="ARBA00023136"/>
    </source>
</evidence>
<dbReference type="InterPro" id="IPR027022">
    <property type="entry name" value="ABC_permease_BceB-typ"/>
</dbReference>
<dbReference type="AlphaFoldDB" id="A0A0F4KZE3"/>
<keyword evidence="5 6" id="KW-0472">Membrane</keyword>
<feature type="transmembrane region" description="Helical" evidence="6">
    <location>
        <begin position="569"/>
        <end position="592"/>
    </location>
</feature>
<dbReference type="OrthoDB" id="1705903at2"/>
<dbReference type="PATRIC" id="fig|1218508.4.peg.432"/>
<reference evidence="8 9" key="1">
    <citation type="submission" date="2014-12" db="EMBL/GenBank/DDBJ databases">
        <title>Comparative genomics of the lactic acid bacteria isolated from the honey bee gut.</title>
        <authorList>
            <person name="Ellegaard K.M."/>
            <person name="Tamarit D."/>
            <person name="Javelind E."/>
            <person name="Olofsson T."/>
            <person name="Andersson S.G."/>
            <person name="Vasquez A."/>
        </authorList>
    </citation>
    <scope>NUCLEOTIDE SEQUENCE [LARGE SCALE GENOMIC DNA]</scope>
    <source>
        <strain evidence="8 9">Hon2</strain>
    </source>
</reference>
<dbReference type="GO" id="GO:0055085">
    <property type="term" value="P:transmembrane transport"/>
    <property type="evidence" value="ECO:0007669"/>
    <property type="project" value="UniProtKB-UniRule"/>
</dbReference>
<dbReference type="EMBL" id="JXBZ01000002">
    <property type="protein sequence ID" value="KJY51373.1"/>
    <property type="molecule type" value="Genomic_DNA"/>
</dbReference>
<feature type="transmembrane region" description="Helical" evidence="6">
    <location>
        <begin position="52"/>
        <end position="76"/>
    </location>
</feature>
<dbReference type="HOGENOM" id="CLU_022800_2_3_9"/>
<feature type="domain" description="ABC3 transporter permease C-terminal" evidence="7">
    <location>
        <begin position="61"/>
        <end position="168"/>
    </location>
</feature>
<evidence type="ECO:0000256" key="1">
    <source>
        <dbReference type="ARBA" id="ARBA00004651"/>
    </source>
</evidence>
<keyword evidence="3 6" id="KW-0812">Transmembrane</keyword>
<organism evidence="8 9">
    <name type="scientific">Bombilactobacillus mellis</name>
    <dbReference type="NCBI Taxonomy" id="1218508"/>
    <lineage>
        <taxon>Bacteria</taxon>
        <taxon>Bacillati</taxon>
        <taxon>Bacillota</taxon>
        <taxon>Bacilli</taxon>
        <taxon>Lactobacillales</taxon>
        <taxon>Lactobacillaceae</taxon>
        <taxon>Bombilactobacillus</taxon>
    </lineage>
</organism>
<feature type="transmembrane region" description="Helical" evidence="6">
    <location>
        <begin position="604"/>
        <end position="624"/>
    </location>
</feature>
<protein>
    <submittedName>
        <fullName evidence="8">Efflux ABC transporter, permease protein</fullName>
    </submittedName>
</protein>
<dbReference type="RefSeq" id="WP_052696272.1">
    <property type="nucleotide sequence ID" value="NZ_JBHTHW010000004.1"/>
</dbReference>
<dbReference type="PIRSF" id="PIRSF018968">
    <property type="entry name" value="ABC_permease_BceB"/>
    <property type="match status" value="1"/>
</dbReference>
<feature type="transmembrane region" description="Helical" evidence="6">
    <location>
        <begin position="21"/>
        <end position="40"/>
    </location>
</feature>
<evidence type="ECO:0000313" key="9">
    <source>
        <dbReference type="Proteomes" id="UP000033695"/>
    </source>
</evidence>
<keyword evidence="9" id="KW-1185">Reference proteome</keyword>
<dbReference type="STRING" id="1218508.JG29_04240"/>
<feature type="transmembrane region" description="Helical" evidence="6">
    <location>
        <begin position="510"/>
        <end position="535"/>
    </location>
</feature>
<dbReference type="PANTHER" id="PTHR46795">
    <property type="entry name" value="ABC TRANSPORTER PERMEASE-RELATED-RELATED"/>
    <property type="match status" value="1"/>
</dbReference>
<keyword evidence="4 6" id="KW-1133">Transmembrane helix</keyword>
<gene>
    <name evidence="8" type="ORF">JG29_04240</name>
</gene>
<comment type="similarity">
    <text evidence="6">Belongs to the ABC-4 integral membrane protein family.</text>
</comment>
<evidence type="ECO:0000313" key="8">
    <source>
        <dbReference type="EMBL" id="KJY51373.1"/>
    </source>
</evidence>
<dbReference type="GO" id="GO:0005886">
    <property type="term" value="C:plasma membrane"/>
    <property type="evidence" value="ECO:0007669"/>
    <property type="project" value="UniProtKB-SubCell"/>
</dbReference>
<evidence type="ECO:0000256" key="4">
    <source>
        <dbReference type="ARBA" id="ARBA00022989"/>
    </source>
</evidence>
<sequence length="638" mass="72531">MLIHLKLAKSTLFRNKQQYSLFVFVVGILLALNFIFLNLMNNTTLKNSSNGIYVIAMTRICAAFVLFLSFIFMFYVNSFIMKQRNGELGLFNILGLTRGDLRLIICLENCFLYLLSLILGLILGTSFLKLAFLILQKFMHIKGLQEQFGGLPFVQVAIIFMIMFGFIFLYDIFCLQKIKPMALWNQAYQGEKRPKNHWLMGILGVLLLAGGYAIAVSTKPNLNSLIQFIFAIFLVVIGIYLTFIAGSITLLSFLQKRPQFYYRPNHFISISGMLYRMKQNGAGLASICLLCTTILVTLITTISVYQGTTEILKLFNPYDVMLTTNKPLTASDQQRLHVLAQANQVQMKSPQKIKMTVPTPGIWKDNKFQLGNSADSTDTITTITLADYNRLEQQQRQLKAHQILIYTSNQKSQPKNVIINGASYQVIPLKHFKLYYNYGHSIWRPIIIVSANEQVAQQINHQPWQYVQGFNVEAEKANQQKFAQQIQQKFKLDVTRCSDYAQNESIFNAYFGGLLFLGIITCLAMTITAVLLIYYKQVAEGYADQKRFVTMQQVGLSKAAARKAIHSQVLTVFLLPIIMAIVNTIFALPAIINVLKQFSLYNQRLITLVTFCSIVILAVAYILVYTLTTKTYEHLVHA</sequence>
<dbReference type="Pfam" id="PF02687">
    <property type="entry name" value="FtsX"/>
    <property type="match status" value="1"/>
</dbReference>
<feature type="transmembrane region" description="Helical" evidence="6">
    <location>
        <begin position="228"/>
        <end position="254"/>
    </location>
</feature>
<feature type="transmembrane region" description="Helical" evidence="6">
    <location>
        <begin position="111"/>
        <end position="134"/>
    </location>
</feature>
<keyword evidence="6" id="KW-0813">Transport</keyword>
<comment type="subcellular location">
    <subcellularLocation>
        <location evidence="1 6">Cell membrane</location>
        <topology evidence="1 6">Multi-pass membrane protein</topology>
    </subcellularLocation>
</comment>